<feature type="coiled-coil region" evidence="6">
    <location>
        <begin position="280"/>
        <end position="314"/>
    </location>
</feature>
<dbReference type="InterPro" id="IPR000352">
    <property type="entry name" value="Pep_chain_release_fac_I"/>
</dbReference>
<evidence type="ECO:0000313" key="8">
    <source>
        <dbReference type="EMBL" id="URJ27933.1"/>
    </source>
</evidence>
<feature type="domain" description="Prokaryotic-type class I peptide chain release factors" evidence="7">
    <location>
        <begin position="244"/>
        <end position="260"/>
    </location>
</feature>
<proteinExistence type="inferred from homology"/>
<dbReference type="InterPro" id="IPR005139">
    <property type="entry name" value="PCRF"/>
</dbReference>
<evidence type="ECO:0000256" key="2">
    <source>
        <dbReference type="ARBA" id="ARBA00022481"/>
    </source>
</evidence>
<comment type="subcellular location">
    <subcellularLocation>
        <location evidence="4">Cytoplasm</location>
    </subcellularLocation>
</comment>
<keyword evidence="6" id="KW-0175">Coiled coil</keyword>
<sequence>MIDIKLIKQNIQLMLNRILSLRMIFDYNFKKNRLKIISAKLKSHDVWKNPKKAKILSQQSSSLKIFINIIDQLYKNLMDLNDLLKLTEECDANLISEIHNQLIASERTLSQLEINRMFIGKYDHANCYVDIQSGSGGIEAQDWAGMLLRMYLRWMDHKGFITDITEESTGEITGIKSATVQVIGPYAYGWLHTESGVHRLVRKSPFDSAKKRHTSFASVFVYPELDDSINIHIRPEDLRYDVYRASGAGGQHVNRTESAVRITHIPTNTVTQCQSDRSQHKNKNQAMKQLKAKLYELELQKKNYEKKMRENNKANITWGNQIRSYILDNSRVKDLRTGFEKRNIKAVLDGELDDFIQISIKKYSKRDV</sequence>
<keyword evidence="4" id="KW-0963">Cytoplasm</keyword>
<keyword evidence="3 4" id="KW-0648">Protein biosynthesis</keyword>
<evidence type="ECO:0000256" key="5">
    <source>
        <dbReference type="NCBIfam" id="TIGR00020"/>
    </source>
</evidence>
<dbReference type="InterPro" id="IPR045853">
    <property type="entry name" value="Pep_chain_release_fac_I_sf"/>
</dbReference>
<dbReference type="Gene3D" id="3.30.70.1660">
    <property type="match status" value="1"/>
</dbReference>
<dbReference type="Gene3D" id="1.20.58.410">
    <property type="entry name" value="Release factor"/>
    <property type="match status" value="1"/>
</dbReference>
<dbReference type="Proteomes" id="UP001056209">
    <property type="component" value="Chromosome"/>
</dbReference>
<evidence type="ECO:0000259" key="7">
    <source>
        <dbReference type="PROSITE" id="PS00745"/>
    </source>
</evidence>
<protein>
    <recommendedName>
        <fullName evidence="4 5">Peptide chain release factor 2</fullName>
        <shortName evidence="4">RF-2</shortName>
    </recommendedName>
</protein>
<dbReference type="PANTHER" id="PTHR43116">
    <property type="entry name" value="PEPTIDE CHAIN RELEASE FACTOR 2"/>
    <property type="match status" value="1"/>
</dbReference>
<comment type="PTM">
    <text evidence="4">Methylated by PrmC. Methylation increases the termination efficiency of RF2.</text>
</comment>
<accession>A0A9Q8TVD8</accession>
<comment type="function">
    <text evidence="4">Peptide chain release factor 2 directs the termination of translation in response to the peptide chain termination codons UGA and UAA.</text>
</comment>
<evidence type="ECO:0000256" key="1">
    <source>
        <dbReference type="ARBA" id="ARBA00010835"/>
    </source>
</evidence>
<evidence type="ECO:0000256" key="6">
    <source>
        <dbReference type="SAM" id="Coils"/>
    </source>
</evidence>
<evidence type="ECO:0000256" key="3">
    <source>
        <dbReference type="ARBA" id="ARBA00022917"/>
    </source>
</evidence>
<evidence type="ECO:0000256" key="4">
    <source>
        <dbReference type="HAMAP-Rule" id="MF_00094"/>
    </source>
</evidence>
<dbReference type="HAMAP" id="MF_00094">
    <property type="entry name" value="Rel_fac_2"/>
    <property type="match status" value="1"/>
</dbReference>
<dbReference type="InterPro" id="IPR004374">
    <property type="entry name" value="PrfB"/>
</dbReference>
<evidence type="ECO:0000313" key="9">
    <source>
        <dbReference type="Proteomes" id="UP001056209"/>
    </source>
</evidence>
<dbReference type="Gene3D" id="3.30.160.20">
    <property type="match status" value="1"/>
</dbReference>
<organism evidence="8 9">
    <name type="scientific">Candidatus Blochmannia vicinus</name>
    <name type="common">nom. nud.</name>
    <dbReference type="NCBI Taxonomy" id="251540"/>
    <lineage>
        <taxon>Bacteria</taxon>
        <taxon>Pseudomonadati</taxon>
        <taxon>Pseudomonadota</taxon>
        <taxon>Gammaproteobacteria</taxon>
        <taxon>Enterobacterales</taxon>
        <taxon>Enterobacteriaceae</taxon>
        <taxon>ant endosymbionts</taxon>
        <taxon>Candidatus Blochmanniella</taxon>
    </lineage>
</organism>
<feature type="modified residue" description="N5-methylglutamine" evidence="4">
    <location>
        <position position="251"/>
    </location>
</feature>
<name>A0A9Q8TVD8_9ENTR</name>
<dbReference type="SMART" id="SM00937">
    <property type="entry name" value="PCRF"/>
    <property type="match status" value="1"/>
</dbReference>
<dbReference type="FunFam" id="3.30.160.20:FF:000010">
    <property type="entry name" value="Peptide chain release factor 2"/>
    <property type="match status" value="1"/>
</dbReference>
<dbReference type="GO" id="GO:0005737">
    <property type="term" value="C:cytoplasm"/>
    <property type="evidence" value="ECO:0007669"/>
    <property type="project" value="UniProtKB-SubCell"/>
</dbReference>
<gene>
    <name evidence="4 8" type="primary">prfB</name>
    <name evidence="8" type="ORF">M9393_01910</name>
</gene>
<dbReference type="NCBIfam" id="TIGR00020">
    <property type="entry name" value="prfB"/>
    <property type="match status" value="1"/>
</dbReference>
<dbReference type="AlphaFoldDB" id="A0A9Q8TVD8"/>
<reference evidence="8" key="1">
    <citation type="submission" date="2022-05" db="EMBL/GenBank/DDBJ databases">
        <title>Impact of host demography and evolutionary history on endosymbiont molecular evolution: a test in carpenter ants (Genus Camponotus) and their Blochmannia endosymbionts.</title>
        <authorList>
            <person name="Manthey J.D."/>
            <person name="Giron J.C."/>
            <person name="Hruska J.P."/>
        </authorList>
    </citation>
    <scope>NUCLEOTIDE SEQUENCE</scope>
    <source>
        <strain evidence="8">C-039</strain>
    </source>
</reference>
<dbReference type="PANTHER" id="PTHR43116:SF3">
    <property type="entry name" value="CLASS I PEPTIDE CHAIN RELEASE FACTOR"/>
    <property type="match status" value="1"/>
</dbReference>
<dbReference type="RefSeq" id="WP_250248310.1">
    <property type="nucleotide sequence ID" value="NZ_CP097753.1"/>
</dbReference>
<dbReference type="Pfam" id="PF03462">
    <property type="entry name" value="PCRF"/>
    <property type="match status" value="1"/>
</dbReference>
<dbReference type="PROSITE" id="PS00745">
    <property type="entry name" value="RF_PROK_I"/>
    <property type="match status" value="1"/>
</dbReference>
<keyword evidence="2 4" id="KW-0488">Methylation</keyword>
<dbReference type="GO" id="GO:0016149">
    <property type="term" value="F:translation release factor activity, codon specific"/>
    <property type="evidence" value="ECO:0007669"/>
    <property type="project" value="UniProtKB-UniRule"/>
</dbReference>
<dbReference type="SUPFAM" id="SSF75620">
    <property type="entry name" value="Release factor"/>
    <property type="match status" value="1"/>
</dbReference>
<comment type="similarity">
    <text evidence="1 4">Belongs to the prokaryotic/mitochondrial release factor family.</text>
</comment>
<dbReference type="Pfam" id="PF00472">
    <property type="entry name" value="RF-1"/>
    <property type="match status" value="1"/>
</dbReference>
<dbReference type="EMBL" id="CP097753">
    <property type="protein sequence ID" value="URJ27933.1"/>
    <property type="molecule type" value="Genomic_DNA"/>
</dbReference>